<dbReference type="AlphaFoldDB" id="A0A3A6TV82"/>
<dbReference type="Proteomes" id="UP000273022">
    <property type="component" value="Unassembled WGS sequence"/>
</dbReference>
<evidence type="ECO:0000313" key="3">
    <source>
        <dbReference type="Proteomes" id="UP000273022"/>
    </source>
</evidence>
<keyword evidence="1" id="KW-0812">Transmembrane</keyword>
<feature type="transmembrane region" description="Helical" evidence="1">
    <location>
        <begin position="110"/>
        <end position="134"/>
    </location>
</feature>
<sequence length="256" mass="27561">MSVIKSEPSQTWTEYLYQNLPSMETYLGFAVTAGAGFAVGGPLGAGVALGSRYLIRAPLSSVSHSSLGYIQENFFNEKIQKRSDFSFTFNVLNIAGDAVIIGVTSSQGKLVGTLAAAAGIVGGVNAASLIGKVLKCYNIENTIGGRVIKFSAGVIVGFFTARYFVKSISCMQAKTENENTKNKTLSITDHRHQQKVNFAKSLESNAPLDIKLQIAPESGSSPFTCSDGVCARAPINTEVYVQIEKKRKEKEKDKKQ</sequence>
<comment type="caution">
    <text evidence="2">The sequence shown here is derived from an EMBL/GenBank/DDBJ whole genome shotgun (WGS) entry which is preliminary data.</text>
</comment>
<gene>
    <name evidence="2" type="ORF">D5R81_06335</name>
</gene>
<keyword evidence="3" id="KW-1185">Reference proteome</keyword>
<keyword evidence="1" id="KW-1133">Transmembrane helix</keyword>
<keyword evidence="1" id="KW-0472">Membrane</keyword>
<evidence type="ECO:0000256" key="1">
    <source>
        <dbReference type="SAM" id="Phobius"/>
    </source>
</evidence>
<dbReference type="EMBL" id="QYYH01000029">
    <property type="protein sequence ID" value="RJY18187.1"/>
    <property type="molecule type" value="Genomic_DNA"/>
</dbReference>
<evidence type="ECO:0000313" key="2">
    <source>
        <dbReference type="EMBL" id="RJY18187.1"/>
    </source>
</evidence>
<feature type="transmembrane region" description="Helical" evidence="1">
    <location>
        <begin position="26"/>
        <end position="49"/>
    </location>
</feature>
<protein>
    <submittedName>
        <fullName evidence="2">Uncharacterized protein</fullName>
    </submittedName>
</protein>
<feature type="transmembrane region" description="Helical" evidence="1">
    <location>
        <begin position="146"/>
        <end position="165"/>
    </location>
</feature>
<accession>A0A3A6TV82</accession>
<proteinExistence type="predicted"/>
<reference evidence="2 3" key="1">
    <citation type="submission" date="2018-09" db="EMBL/GenBank/DDBJ databases">
        <title>Phylogeny of the Shewanellaceae, and recommendation for two new genera, Pseudoshewanella and Parashewanella.</title>
        <authorList>
            <person name="Wang G."/>
        </authorList>
    </citation>
    <scope>NUCLEOTIDE SEQUENCE [LARGE SCALE GENOMIC DNA]</scope>
    <source>
        <strain evidence="2 3">KCTC 22492</strain>
    </source>
</reference>
<name>A0A3A6TV82_9GAMM</name>
<organism evidence="2 3">
    <name type="scientific">Parashewanella spongiae</name>
    <dbReference type="NCBI Taxonomy" id="342950"/>
    <lineage>
        <taxon>Bacteria</taxon>
        <taxon>Pseudomonadati</taxon>
        <taxon>Pseudomonadota</taxon>
        <taxon>Gammaproteobacteria</taxon>
        <taxon>Alteromonadales</taxon>
        <taxon>Shewanellaceae</taxon>
        <taxon>Parashewanella</taxon>
    </lineage>
</organism>